<dbReference type="OMA" id="FSCSWAD"/>
<dbReference type="OrthoDB" id="1877767at2759"/>
<keyword evidence="4" id="KW-1185">Reference proteome</keyword>
<dbReference type="eggNOG" id="ENOG502SV1F">
    <property type="taxonomic scope" value="Eukaryota"/>
</dbReference>
<dbReference type="Pfam" id="PF10419">
    <property type="entry name" value="TFIIIC_sub6"/>
    <property type="match status" value="1"/>
</dbReference>
<evidence type="ECO:0000256" key="1">
    <source>
        <dbReference type="SAM" id="MobiDB-lite"/>
    </source>
</evidence>
<proteinExistence type="predicted"/>
<protein>
    <recommendedName>
        <fullName evidence="2">Transcription factor TFIIIC triple barrel domain-containing protein</fullName>
    </recommendedName>
</protein>
<dbReference type="EMBL" id="KE148175">
    <property type="protein sequence ID" value="EPE02695.1"/>
    <property type="molecule type" value="Genomic_DNA"/>
</dbReference>
<feature type="domain" description="Transcription factor TFIIIC triple barrel" evidence="2">
    <location>
        <begin position="20"/>
        <end position="154"/>
    </location>
</feature>
<dbReference type="Gene3D" id="2.60.40.4370">
    <property type="match status" value="1"/>
</dbReference>
<dbReference type="STRING" id="1262450.S3CQ32"/>
<feature type="region of interest" description="Disordered" evidence="1">
    <location>
        <begin position="223"/>
        <end position="310"/>
    </location>
</feature>
<dbReference type="HOGENOM" id="CLU_897416_0_0_1"/>
<evidence type="ECO:0000259" key="2">
    <source>
        <dbReference type="Pfam" id="PF10419"/>
    </source>
</evidence>
<evidence type="ECO:0000313" key="3">
    <source>
        <dbReference type="EMBL" id="EPE02695.1"/>
    </source>
</evidence>
<feature type="compositionally biased region" description="Acidic residues" evidence="1">
    <location>
        <begin position="271"/>
        <end position="281"/>
    </location>
</feature>
<reference evidence="3 4" key="1">
    <citation type="journal article" date="2013" name="BMC Genomics">
        <title>The genome and transcriptome of the pine saprophyte Ophiostoma piceae, and a comparison with the bark beetle-associated pine pathogen Grosmannia clavigera.</title>
        <authorList>
            <person name="Haridas S."/>
            <person name="Wang Y."/>
            <person name="Lim L."/>
            <person name="Massoumi Alamouti S."/>
            <person name="Jackman S."/>
            <person name="Docking R."/>
            <person name="Robertson G."/>
            <person name="Birol I."/>
            <person name="Bohlmann J."/>
            <person name="Breuil C."/>
        </authorList>
    </citation>
    <scope>NUCLEOTIDE SEQUENCE [LARGE SCALE GENOMIC DNA]</scope>
    <source>
        <strain evidence="3 4">UAMH 11346</strain>
    </source>
</reference>
<dbReference type="AlphaFoldDB" id="S3CQ32"/>
<accession>S3CQ32</accession>
<dbReference type="InterPro" id="IPR019481">
    <property type="entry name" value="TFIIIC_triple_barrel"/>
</dbReference>
<sequence length="310" mass="34018">MADAPAPRDDDEWEYEYSTTETETHLVTLDLSLPEFVRRDDDVVVHNTRGGFRSWLNPINLDAGDGTPAAAQNLGQGQAAKKGNGADGTGDVQLLDLHGEPIIAYRGMLFRGAWADTIGTEMLFADSTAFKMGKARSELVGAASARITCSPVELRDYKATERAAAMKRARKRLGFVIPVANGATAQRQKQGAFLESLMAVKHRRSEGDVVTVLAVDTKENKVHDDADEVKRQQRPSVAKRSLARNHDGQQDQQQQDEEADEDHQVTQQGQEQDDDELEDEGSPQVHKKAKMEASQAISQARPSKGKGRAQ</sequence>
<dbReference type="Proteomes" id="UP000016923">
    <property type="component" value="Unassembled WGS sequence"/>
</dbReference>
<organism evidence="3 4">
    <name type="scientific">Ophiostoma piceae (strain UAMH 11346)</name>
    <name type="common">Sap stain fungus</name>
    <dbReference type="NCBI Taxonomy" id="1262450"/>
    <lineage>
        <taxon>Eukaryota</taxon>
        <taxon>Fungi</taxon>
        <taxon>Dikarya</taxon>
        <taxon>Ascomycota</taxon>
        <taxon>Pezizomycotina</taxon>
        <taxon>Sordariomycetes</taxon>
        <taxon>Sordariomycetidae</taxon>
        <taxon>Ophiostomatales</taxon>
        <taxon>Ophiostomataceae</taxon>
        <taxon>Ophiostoma</taxon>
    </lineage>
</organism>
<dbReference type="VEuPathDB" id="FungiDB:F503_04044"/>
<evidence type="ECO:0000313" key="4">
    <source>
        <dbReference type="Proteomes" id="UP000016923"/>
    </source>
</evidence>
<name>S3CQ32_OPHP1</name>
<gene>
    <name evidence="3" type="ORF">F503_04044</name>
</gene>